<sequence length="136" mass="14926">MANRKIIDVEGIGPVIADKLTQAGAKDTDSLLTQTRTPALRKALAEKTGLSEKQVLKFANMVDLYRVNGIGSEYAELLEAAGVDTVPELARRRPDNLHQALTAANTARKMVRRLPTETEVARWVEEAKGLPRALSY</sequence>
<organism evidence="2 3">
    <name type="scientific">Hydrogenophaga electricum</name>
    <dbReference type="NCBI Taxonomy" id="1230953"/>
    <lineage>
        <taxon>Bacteria</taxon>
        <taxon>Pseudomonadati</taxon>
        <taxon>Pseudomonadota</taxon>
        <taxon>Betaproteobacteria</taxon>
        <taxon>Burkholderiales</taxon>
        <taxon>Comamonadaceae</taxon>
        <taxon>Hydrogenophaga</taxon>
    </lineage>
</organism>
<comment type="caution">
    <text evidence="2">The sequence shown here is derived from an EMBL/GenBank/DDBJ whole genome shotgun (WGS) entry which is preliminary data.</text>
</comment>
<evidence type="ECO:0000313" key="3">
    <source>
        <dbReference type="Proteomes" id="UP001156903"/>
    </source>
</evidence>
<evidence type="ECO:0000313" key="2">
    <source>
        <dbReference type="EMBL" id="GLS12690.1"/>
    </source>
</evidence>
<dbReference type="Pfam" id="PF14229">
    <property type="entry name" value="DUF4332"/>
    <property type="match status" value="1"/>
</dbReference>
<dbReference type="Gene3D" id="1.10.150.20">
    <property type="entry name" value="5' to 3' exonuclease, C-terminal subdomain"/>
    <property type="match status" value="2"/>
</dbReference>
<name>A0ABQ6BYI2_9BURK</name>
<reference evidence="3" key="1">
    <citation type="journal article" date="2019" name="Int. J. Syst. Evol. Microbiol.">
        <title>The Global Catalogue of Microorganisms (GCM) 10K type strain sequencing project: providing services to taxonomists for standard genome sequencing and annotation.</title>
        <authorList>
            <consortium name="The Broad Institute Genomics Platform"/>
            <consortium name="The Broad Institute Genome Sequencing Center for Infectious Disease"/>
            <person name="Wu L."/>
            <person name="Ma J."/>
        </authorList>
    </citation>
    <scope>NUCLEOTIDE SEQUENCE [LARGE SCALE GENOMIC DNA]</scope>
    <source>
        <strain evidence="3">NBRC 109341</strain>
    </source>
</reference>
<protein>
    <submittedName>
        <fullName evidence="2">Ferredoxin</fullName>
    </submittedName>
</protein>
<dbReference type="Proteomes" id="UP001156903">
    <property type="component" value="Unassembled WGS sequence"/>
</dbReference>
<accession>A0ABQ6BYI2</accession>
<keyword evidence="3" id="KW-1185">Reference proteome</keyword>
<dbReference type="RefSeq" id="WP_284306187.1">
    <property type="nucleotide sequence ID" value="NZ_BSPB01000001.1"/>
</dbReference>
<feature type="domain" description="DUF4332" evidence="1">
    <location>
        <begin position="10"/>
        <end position="129"/>
    </location>
</feature>
<evidence type="ECO:0000259" key="1">
    <source>
        <dbReference type="Pfam" id="PF14229"/>
    </source>
</evidence>
<gene>
    <name evidence="2" type="ORF">GCM10007935_01160</name>
</gene>
<proteinExistence type="predicted"/>
<dbReference type="EMBL" id="BSPB01000001">
    <property type="protein sequence ID" value="GLS12690.1"/>
    <property type="molecule type" value="Genomic_DNA"/>
</dbReference>
<dbReference type="InterPro" id="IPR025567">
    <property type="entry name" value="DUF4332"/>
</dbReference>